<dbReference type="GO" id="GO:0016791">
    <property type="term" value="F:phosphatase activity"/>
    <property type="evidence" value="ECO:0007669"/>
    <property type="project" value="InterPro"/>
</dbReference>
<dbReference type="InterPro" id="IPR023214">
    <property type="entry name" value="HAD_sf"/>
</dbReference>
<name>A0A7X0H891_9BACT</name>
<dbReference type="NCBIfam" id="TIGR01662">
    <property type="entry name" value="HAD-SF-IIIA"/>
    <property type="match status" value="1"/>
</dbReference>
<evidence type="ECO:0000313" key="11">
    <source>
        <dbReference type="Proteomes" id="UP000541810"/>
    </source>
</evidence>
<keyword evidence="9" id="KW-0472">Membrane</keyword>
<dbReference type="InterPro" id="IPR006549">
    <property type="entry name" value="HAD-SF_hydro_IIIA"/>
</dbReference>
<evidence type="ECO:0000256" key="9">
    <source>
        <dbReference type="SAM" id="Phobius"/>
    </source>
</evidence>
<evidence type="ECO:0000256" key="1">
    <source>
        <dbReference type="ARBA" id="ARBA00004496"/>
    </source>
</evidence>
<proteinExistence type="inferred from homology"/>
<keyword evidence="11" id="KW-1185">Reference proteome</keyword>
<dbReference type="Pfam" id="PF13242">
    <property type="entry name" value="Hydrolase_like"/>
    <property type="match status" value="1"/>
</dbReference>
<dbReference type="CDD" id="cd07503">
    <property type="entry name" value="HAD_HisB-N"/>
    <property type="match status" value="1"/>
</dbReference>
<keyword evidence="5 10" id="KW-0378">Hydrolase</keyword>
<evidence type="ECO:0000256" key="5">
    <source>
        <dbReference type="ARBA" id="ARBA00022801"/>
    </source>
</evidence>
<evidence type="ECO:0000256" key="7">
    <source>
        <dbReference type="ARBA" id="ARBA00031828"/>
    </source>
</evidence>
<dbReference type="NCBIfam" id="TIGR01656">
    <property type="entry name" value="Histidinol-ppas"/>
    <property type="match status" value="1"/>
</dbReference>
<keyword evidence="9" id="KW-1133">Transmembrane helix</keyword>
<organism evidence="10 11">
    <name type="scientific">Algisphaera agarilytica</name>
    <dbReference type="NCBI Taxonomy" id="1385975"/>
    <lineage>
        <taxon>Bacteria</taxon>
        <taxon>Pseudomonadati</taxon>
        <taxon>Planctomycetota</taxon>
        <taxon>Phycisphaerae</taxon>
        <taxon>Phycisphaerales</taxon>
        <taxon>Phycisphaeraceae</taxon>
        <taxon>Algisphaera</taxon>
    </lineage>
</organism>
<protein>
    <recommendedName>
        <fullName evidence="7">D,D-heptose 1,7-bisphosphate phosphatase</fullName>
    </recommendedName>
</protein>
<feature type="transmembrane region" description="Helical" evidence="9">
    <location>
        <begin position="398"/>
        <end position="420"/>
    </location>
</feature>
<keyword evidence="4" id="KW-0479">Metal-binding</keyword>
<feature type="transmembrane region" description="Helical" evidence="9">
    <location>
        <begin position="426"/>
        <end position="446"/>
    </location>
</feature>
<comment type="caution">
    <text evidence="10">The sequence shown here is derived from an EMBL/GenBank/DDBJ whole genome shotgun (WGS) entry which is preliminary data.</text>
</comment>
<dbReference type="GO" id="GO:0005975">
    <property type="term" value="P:carbohydrate metabolic process"/>
    <property type="evidence" value="ECO:0007669"/>
    <property type="project" value="InterPro"/>
</dbReference>
<evidence type="ECO:0000256" key="4">
    <source>
        <dbReference type="ARBA" id="ARBA00022723"/>
    </source>
</evidence>
<dbReference type="InterPro" id="IPR006543">
    <property type="entry name" value="Histidinol-phos"/>
</dbReference>
<sequence length="451" mass="48041">MKRPAVFLDRDNTIIHNDGDLGDPEEVKLIQGVASAIASVCGLGYKVVVVTNQGGVARGKYGEEDVDAVHDRIEEVIRERANGARIDAFYFCPFHPQGTVARYKKEHPTRKPKPGMLLQAAEDLDLDLSQSWMVGDALRDIEAGAAAGCRTVLLQADWTNTSLADLRKREAAKAGKKTTGRGKKKVEPDFVAKGLVEAVRIIASQRKPEASEEISRTRIAGKRWDAEAMAKLQQPRAKTPSAEPESADPPAKESEPADPASPSAEAESSESPKVEMVSQVEASSTSSTSSQPARPFVPWTKQAPPEELTEAEPSAEADAPSGTASQETTGADDKEASASPSTSASPEPDESPATPDPEPAQPTAPANPEAMTALNKTMRLVLQELRMQRGTSGEFQQLGVVAIVIQAVAFICMLGALWMGGGDGAFLRWISVAIILQLAVIATLLFSKPSG</sequence>
<dbReference type="AlphaFoldDB" id="A0A7X0H891"/>
<dbReference type="InterPro" id="IPR004446">
    <property type="entry name" value="Heptose_bisP_phosphatase"/>
</dbReference>
<evidence type="ECO:0000256" key="3">
    <source>
        <dbReference type="ARBA" id="ARBA00022490"/>
    </source>
</evidence>
<gene>
    <name evidence="10" type="ORF">HNQ40_002739</name>
</gene>
<evidence type="ECO:0000256" key="2">
    <source>
        <dbReference type="ARBA" id="ARBA00005628"/>
    </source>
</evidence>
<feature type="compositionally biased region" description="Low complexity" evidence="8">
    <location>
        <begin position="337"/>
        <end position="346"/>
    </location>
</feature>
<dbReference type="GO" id="GO:0046872">
    <property type="term" value="F:metal ion binding"/>
    <property type="evidence" value="ECO:0007669"/>
    <property type="project" value="UniProtKB-KW"/>
</dbReference>
<dbReference type="RefSeq" id="WP_184678426.1">
    <property type="nucleotide sequence ID" value="NZ_JACHGY010000001.1"/>
</dbReference>
<feature type="region of interest" description="Disordered" evidence="8">
    <location>
        <begin position="231"/>
        <end position="368"/>
    </location>
</feature>
<evidence type="ECO:0000256" key="8">
    <source>
        <dbReference type="SAM" id="MobiDB-lite"/>
    </source>
</evidence>
<keyword evidence="3" id="KW-0963">Cytoplasm</keyword>
<dbReference type="Gene3D" id="3.40.50.1000">
    <property type="entry name" value="HAD superfamily/HAD-like"/>
    <property type="match status" value="1"/>
</dbReference>
<comment type="similarity">
    <text evidence="2">Belongs to the GmhB family.</text>
</comment>
<dbReference type="PANTHER" id="PTHR42891">
    <property type="entry name" value="D-GLYCERO-BETA-D-MANNO-HEPTOSE-1,7-BISPHOSPHATE 7-PHOSPHATASE"/>
    <property type="match status" value="1"/>
</dbReference>
<accession>A0A7X0H891</accession>
<evidence type="ECO:0000256" key="6">
    <source>
        <dbReference type="ARBA" id="ARBA00023277"/>
    </source>
</evidence>
<dbReference type="Proteomes" id="UP000541810">
    <property type="component" value="Unassembled WGS sequence"/>
</dbReference>
<dbReference type="InterPro" id="IPR036412">
    <property type="entry name" value="HAD-like_sf"/>
</dbReference>
<dbReference type="PANTHER" id="PTHR42891:SF1">
    <property type="entry name" value="D-GLYCERO-BETA-D-MANNO-HEPTOSE-1,7-BISPHOSPHATE 7-PHOSPHATASE"/>
    <property type="match status" value="1"/>
</dbReference>
<keyword evidence="6" id="KW-0119">Carbohydrate metabolism</keyword>
<dbReference type="SUPFAM" id="SSF56784">
    <property type="entry name" value="HAD-like"/>
    <property type="match status" value="1"/>
</dbReference>
<feature type="compositionally biased region" description="Low complexity" evidence="8">
    <location>
        <begin position="257"/>
        <end position="271"/>
    </location>
</feature>
<keyword evidence="9" id="KW-0812">Transmembrane</keyword>
<dbReference type="EMBL" id="JACHGY010000001">
    <property type="protein sequence ID" value="MBB6430933.1"/>
    <property type="molecule type" value="Genomic_DNA"/>
</dbReference>
<comment type="subcellular location">
    <subcellularLocation>
        <location evidence="1">Cytoplasm</location>
    </subcellularLocation>
</comment>
<reference evidence="10 11" key="1">
    <citation type="submission" date="2020-08" db="EMBL/GenBank/DDBJ databases">
        <title>Genomic Encyclopedia of Type Strains, Phase IV (KMG-IV): sequencing the most valuable type-strain genomes for metagenomic binning, comparative biology and taxonomic classification.</title>
        <authorList>
            <person name="Goeker M."/>
        </authorList>
    </citation>
    <scope>NUCLEOTIDE SEQUENCE [LARGE SCALE GENOMIC DNA]</scope>
    <source>
        <strain evidence="10 11">DSM 103725</strain>
    </source>
</reference>
<evidence type="ECO:0000313" key="10">
    <source>
        <dbReference type="EMBL" id="MBB6430933.1"/>
    </source>
</evidence>
<dbReference type="GO" id="GO:0005737">
    <property type="term" value="C:cytoplasm"/>
    <property type="evidence" value="ECO:0007669"/>
    <property type="project" value="UniProtKB-SubCell"/>
</dbReference>